<name>A0A1I2UJH9_9ACTN</name>
<gene>
    <name evidence="1" type="ORF">SAMN02787118_127109</name>
</gene>
<reference evidence="1 2" key="1">
    <citation type="submission" date="2016-10" db="EMBL/GenBank/DDBJ databases">
        <authorList>
            <person name="de Groot N.N."/>
        </authorList>
    </citation>
    <scope>NUCLEOTIDE SEQUENCE [LARGE SCALE GENOMIC DNA]</scope>
    <source>
        <strain evidence="1 2">OK461</strain>
    </source>
</reference>
<accession>A0A1I2UJH9</accession>
<proteinExistence type="predicted"/>
<dbReference type="RefSeq" id="WP_177324312.1">
    <property type="nucleotide sequence ID" value="NZ_FONR01000027.1"/>
</dbReference>
<protein>
    <submittedName>
        <fullName evidence="1">Uncharacterized protein</fullName>
    </submittedName>
</protein>
<dbReference type="EMBL" id="FONR01000027">
    <property type="protein sequence ID" value="SFG74996.1"/>
    <property type="molecule type" value="Genomic_DNA"/>
</dbReference>
<organism evidence="1 2">
    <name type="scientific">Streptomyces mirabilis</name>
    <dbReference type="NCBI Taxonomy" id="68239"/>
    <lineage>
        <taxon>Bacteria</taxon>
        <taxon>Bacillati</taxon>
        <taxon>Actinomycetota</taxon>
        <taxon>Actinomycetes</taxon>
        <taxon>Kitasatosporales</taxon>
        <taxon>Streptomycetaceae</taxon>
        <taxon>Streptomyces</taxon>
    </lineage>
</organism>
<sequence>MRLRWAVNGPDGSRAEAGISGCEEILCRLELDLLRRTRLSVRFGKLNHCTMDDANPVGARCLEDAVVPKATKSLLLIISE</sequence>
<dbReference type="Proteomes" id="UP000181942">
    <property type="component" value="Unassembled WGS sequence"/>
</dbReference>
<evidence type="ECO:0000313" key="1">
    <source>
        <dbReference type="EMBL" id="SFG74996.1"/>
    </source>
</evidence>
<evidence type="ECO:0000313" key="2">
    <source>
        <dbReference type="Proteomes" id="UP000181942"/>
    </source>
</evidence>
<dbReference type="AlphaFoldDB" id="A0A1I2UJH9"/>